<dbReference type="OrthoDB" id="2322499at2759"/>
<evidence type="ECO:0000313" key="3">
    <source>
        <dbReference type="Proteomes" id="UP000807469"/>
    </source>
</evidence>
<dbReference type="InterPro" id="IPR001810">
    <property type="entry name" value="F-box_dom"/>
</dbReference>
<dbReference type="SUPFAM" id="SSF81383">
    <property type="entry name" value="F-box domain"/>
    <property type="match status" value="1"/>
</dbReference>
<evidence type="ECO:0000313" key="2">
    <source>
        <dbReference type="EMBL" id="KAF9473236.1"/>
    </source>
</evidence>
<proteinExistence type="predicted"/>
<dbReference type="Proteomes" id="UP000807469">
    <property type="component" value="Unassembled WGS sequence"/>
</dbReference>
<reference evidence="2" key="1">
    <citation type="submission" date="2020-11" db="EMBL/GenBank/DDBJ databases">
        <authorList>
            <consortium name="DOE Joint Genome Institute"/>
            <person name="Ahrendt S."/>
            <person name="Riley R."/>
            <person name="Andreopoulos W."/>
            <person name="Labutti K."/>
            <person name="Pangilinan J."/>
            <person name="Ruiz-Duenas F.J."/>
            <person name="Barrasa J.M."/>
            <person name="Sanchez-Garcia M."/>
            <person name="Camarero S."/>
            <person name="Miyauchi S."/>
            <person name="Serrano A."/>
            <person name="Linde D."/>
            <person name="Babiker R."/>
            <person name="Drula E."/>
            <person name="Ayuso-Fernandez I."/>
            <person name="Pacheco R."/>
            <person name="Padilla G."/>
            <person name="Ferreira P."/>
            <person name="Barriuso J."/>
            <person name="Kellner H."/>
            <person name="Castanera R."/>
            <person name="Alfaro M."/>
            <person name="Ramirez L."/>
            <person name="Pisabarro A.G."/>
            <person name="Kuo A."/>
            <person name="Tritt A."/>
            <person name="Lipzen A."/>
            <person name="He G."/>
            <person name="Yan M."/>
            <person name="Ng V."/>
            <person name="Cullen D."/>
            <person name="Martin F."/>
            <person name="Rosso M.-N."/>
            <person name="Henrissat B."/>
            <person name="Hibbett D."/>
            <person name="Martinez A.T."/>
            <person name="Grigoriev I.V."/>
        </authorList>
    </citation>
    <scope>NUCLEOTIDE SEQUENCE</scope>
    <source>
        <strain evidence="2">CIRM-BRFM 674</strain>
    </source>
</reference>
<dbReference type="AlphaFoldDB" id="A0A9P5YSP2"/>
<protein>
    <recommendedName>
        <fullName evidence="1">F-box domain-containing protein</fullName>
    </recommendedName>
</protein>
<evidence type="ECO:0000259" key="1">
    <source>
        <dbReference type="PROSITE" id="PS50181"/>
    </source>
</evidence>
<gene>
    <name evidence="2" type="ORF">BDN70DRAFT_925272</name>
</gene>
<keyword evidence="3" id="KW-1185">Reference proteome</keyword>
<sequence length="672" mass="78078">MILNRILSAPYALSQSRHAEVTESDELNSSSHSILSMLWNLTGNRKRKARDYDTDLPAQENKRAKQTHEPSSKLLQMPMELKLEILSYVNPLDLINLAQSTKALHEMLMDRSATSTWEKARSNVIGLPDRPTDMSEPQYAHLMFVNRCSFCYKRSLHSSYYSRVKACEACIESDIFLPMADYFQISRNTDYPKILNYWLPVMKVLKNDIPVHYMIRKIDNQWKQEYAALEVDPIAKFKWILEKLDALYIRNKHALDCDLWSIFNENDPSDANMKLFSKRRNEIMDYIEKSPCRDALYKLAPVYPNPLPCIEDVWSLSDPLTEESFRKLEESLTKTLAIPRRDHAFSEASAYYEPRRAALHKIYDAGIKNLPFDATYPSLAAFYRITRLHDCMDYSKTGPDALRIPFNDVIELWRNHVKNSLTGVIREDCPDYDFDPFTVLDLATTFFTCTFSTEFHTPCHSMRTDQTMNHRCCWPSDNTLDDDPGLAAFESCFGSALWFDCVGSVQFSQMGLKVMRGVVEMCGLDPLVATGSQMDALDPIIECHTCNSDEGRAMLTWREVVEHQITTHNSTDITSLRIIGERETAEEIRTLIKWEQIRALSEIELKYGVICRHCRHQCSYRDYEEHLEIWHEIYSKIKYEDLIFSISENRVPPLYRYKALRTYQSSNECSIC</sequence>
<dbReference type="InterPro" id="IPR036047">
    <property type="entry name" value="F-box-like_dom_sf"/>
</dbReference>
<feature type="domain" description="F-box" evidence="1">
    <location>
        <begin position="71"/>
        <end position="120"/>
    </location>
</feature>
<dbReference type="Pfam" id="PF00646">
    <property type="entry name" value="F-box"/>
    <property type="match status" value="1"/>
</dbReference>
<dbReference type="PROSITE" id="PS50181">
    <property type="entry name" value="FBOX"/>
    <property type="match status" value="1"/>
</dbReference>
<name>A0A9P5YSP2_9AGAR</name>
<accession>A0A9P5YSP2</accession>
<organism evidence="2 3">
    <name type="scientific">Pholiota conissans</name>
    <dbReference type="NCBI Taxonomy" id="109636"/>
    <lineage>
        <taxon>Eukaryota</taxon>
        <taxon>Fungi</taxon>
        <taxon>Dikarya</taxon>
        <taxon>Basidiomycota</taxon>
        <taxon>Agaricomycotina</taxon>
        <taxon>Agaricomycetes</taxon>
        <taxon>Agaricomycetidae</taxon>
        <taxon>Agaricales</taxon>
        <taxon>Agaricineae</taxon>
        <taxon>Strophariaceae</taxon>
        <taxon>Pholiota</taxon>
    </lineage>
</organism>
<dbReference type="EMBL" id="MU155459">
    <property type="protein sequence ID" value="KAF9473236.1"/>
    <property type="molecule type" value="Genomic_DNA"/>
</dbReference>
<comment type="caution">
    <text evidence="2">The sequence shown here is derived from an EMBL/GenBank/DDBJ whole genome shotgun (WGS) entry which is preliminary data.</text>
</comment>